<geneLocation type="mitochondrion" evidence="10"/>
<proteinExistence type="inferred from homology"/>
<accession>A0A0G4ITI4</accession>
<dbReference type="PANTHER" id="PTHR11999">
    <property type="entry name" value="GROUP II PYRIDOXAL-5-PHOSPHATE DECARBOXYLASE"/>
    <property type="match status" value="1"/>
</dbReference>
<dbReference type="Gene3D" id="3.40.640.10">
    <property type="entry name" value="Type I PLP-dependent aspartate aminotransferase-like (Major domain)"/>
    <property type="match status" value="1"/>
</dbReference>
<evidence type="ECO:0000256" key="3">
    <source>
        <dbReference type="ARBA" id="ARBA00022793"/>
    </source>
</evidence>
<dbReference type="InterPro" id="IPR002129">
    <property type="entry name" value="PyrdxlP-dep_de-COase"/>
</dbReference>
<evidence type="ECO:0000313" key="11">
    <source>
        <dbReference type="Proteomes" id="UP000039324"/>
    </source>
</evidence>
<keyword evidence="11" id="KW-1185">Reference proteome</keyword>
<sequence length="550" mass="60319">MGSAHINVHPPTGAIIACHALQRSPRSAPRTTPAERSQSAIERHRALSHIRFVRRKHGASRQRGAGGIMAGSVPPLGMTTAEFRARGKAMVDFIADYYESIERYDVKSSVTPGYLAARLPAEAPVLGQPWSDIMRDVTEHILPGMTHWQSPRFHAFFPAQTSFPAMLGDMLSGCFNAIGLSWIASPAMTELETVVMDWTASMLGLPAKFLSRGTGGGVIQGTASESALVAAFVARDVALCVHQGKSIGECCAYLTKHRHACFDKALRLSGIRHVRIVDDADGLQRAIQQDLNDNLLPVFLGCTLGTTSTVAFDDLSTLVPVANKFGVYVHVDAAYAGAAFVCPEFRSVLDGVQGVDSFCFNAHKWLMTNFDCSIMFVGDRMALQRVMCSSMEILRSKSDTVPGVATLRDWQIGLGRRFRALKLWFVIRTFGVAGLQQHIRHQCQLAETFEELVLQDNRFELYCPRALGLVCFRARSPVDISSANNATIRIFEHIDRSGDIFLVQSSIDGETFIRFCICSPLTTADHVESAWRSIQRAADAVLASNRAPNS</sequence>
<evidence type="ECO:0000256" key="1">
    <source>
        <dbReference type="ARBA" id="ARBA00001933"/>
    </source>
</evidence>
<protein>
    <recommendedName>
        <fullName evidence="13">Aromatic-L-amino-acid decarboxylase</fullName>
    </recommendedName>
</protein>
<evidence type="ECO:0000256" key="2">
    <source>
        <dbReference type="ARBA" id="ARBA00009533"/>
    </source>
</evidence>
<dbReference type="Proteomes" id="UP000290189">
    <property type="component" value="Unassembled WGS sequence"/>
</dbReference>
<dbReference type="OrthoDB" id="639767at2759"/>
<evidence type="ECO:0000256" key="4">
    <source>
        <dbReference type="ARBA" id="ARBA00022898"/>
    </source>
</evidence>
<dbReference type="SUPFAM" id="SSF53383">
    <property type="entry name" value="PLP-dependent transferases"/>
    <property type="match status" value="1"/>
</dbReference>
<comment type="similarity">
    <text evidence="2 7">Belongs to the group II decarboxylase family.</text>
</comment>
<evidence type="ECO:0000313" key="10">
    <source>
        <dbReference type="EMBL" id="SPR00728.1"/>
    </source>
</evidence>
<dbReference type="EMBL" id="CDSF01000086">
    <property type="protein sequence ID" value="CEO98598.1"/>
    <property type="molecule type" value="Genomic_DNA"/>
</dbReference>
<dbReference type="GO" id="GO:0005737">
    <property type="term" value="C:cytoplasm"/>
    <property type="evidence" value="ECO:0007669"/>
    <property type="project" value="TreeGrafter"/>
</dbReference>
<dbReference type="GO" id="GO:0030170">
    <property type="term" value="F:pyridoxal phosphate binding"/>
    <property type="evidence" value="ECO:0007669"/>
    <property type="project" value="InterPro"/>
</dbReference>
<evidence type="ECO:0000313" key="9">
    <source>
        <dbReference type="EMBL" id="CEO98598.1"/>
    </source>
</evidence>
<dbReference type="Gene3D" id="1.20.1340.10">
    <property type="entry name" value="dopa decarboxylase, N-terminal domain"/>
    <property type="match status" value="1"/>
</dbReference>
<keyword evidence="10" id="KW-0496">Mitochondrion</keyword>
<keyword evidence="5 7" id="KW-0456">Lyase</keyword>
<evidence type="ECO:0000256" key="6">
    <source>
        <dbReference type="PIRSR" id="PIRSR602129-50"/>
    </source>
</evidence>
<dbReference type="Gene3D" id="3.90.1150.10">
    <property type="entry name" value="Aspartate Aminotransferase, domain 1"/>
    <property type="match status" value="1"/>
</dbReference>
<dbReference type="InterPro" id="IPR015421">
    <property type="entry name" value="PyrdxlP-dep_Trfase_major"/>
</dbReference>
<dbReference type="EMBL" id="OVEO01000015">
    <property type="protein sequence ID" value="SPR00728.1"/>
    <property type="molecule type" value="Genomic_DNA"/>
</dbReference>
<dbReference type="Proteomes" id="UP000039324">
    <property type="component" value="Unassembled WGS sequence"/>
</dbReference>
<organism evidence="9 11">
    <name type="scientific">Plasmodiophora brassicae</name>
    <name type="common">Clubroot disease agent</name>
    <dbReference type="NCBI Taxonomy" id="37360"/>
    <lineage>
        <taxon>Eukaryota</taxon>
        <taxon>Sar</taxon>
        <taxon>Rhizaria</taxon>
        <taxon>Endomyxa</taxon>
        <taxon>Phytomyxea</taxon>
        <taxon>Plasmodiophorida</taxon>
        <taxon>Plasmodiophoridae</taxon>
        <taxon>Plasmodiophora</taxon>
    </lineage>
</organism>
<comment type="cofactor">
    <cofactor evidence="1 6 7">
        <name>pyridoxal 5'-phosphate</name>
        <dbReference type="ChEBI" id="CHEBI:597326"/>
    </cofactor>
</comment>
<evidence type="ECO:0008006" key="13">
    <source>
        <dbReference type="Google" id="ProtNLM"/>
    </source>
</evidence>
<dbReference type="STRING" id="37360.A0A0G4ITI4"/>
<keyword evidence="4 6" id="KW-0663">Pyridoxal phosphate</keyword>
<evidence type="ECO:0000256" key="7">
    <source>
        <dbReference type="RuleBase" id="RU000382"/>
    </source>
</evidence>
<evidence type="ECO:0000256" key="8">
    <source>
        <dbReference type="SAM" id="MobiDB-lite"/>
    </source>
</evidence>
<evidence type="ECO:0000256" key="5">
    <source>
        <dbReference type="ARBA" id="ARBA00023239"/>
    </source>
</evidence>
<evidence type="ECO:0000313" key="12">
    <source>
        <dbReference type="Proteomes" id="UP000290189"/>
    </source>
</evidence>
<dbReference type="GO" id="GO:0016831">
    <property type="term" value="F:carboxy-lyase activity"/>
    <property type="evidence" value="ECO:0007669"/>
    <property type="project" value="UniProtKB-KW"/>
</dbReference>
<dbReference type="PANTHER" id="PTHR11999:SF70">
    <property type="entry name" value="MIP05841P"/>
    <property type="match status" value="1"/>
</dbReference>
<reference evidence="9 11" key="1">
    <citation type="submission" date="2015-02" db="EMBL/GenBank/DDBJ databases">
        <authorList>
            <person name="Chooi Y.-H."/>
        </authorList>
    </citation>
    <scope>NUCLEOTIDE SEQUENCE [LARGE SCALE GENOMIC DNA]</scope>
    <source>
        <strain evidence="9">E3</strain>
    </source>
</reference>
<dbReference type="InterPro" id="IPR010977">
    <property type="entry name" value="Aromatic_deC"/>
</dbReference>
<dbReference type="PRINTS" id="PR00800">
    <property type="entry name" value="YHDCRBOXLASE"/>
</dbReference>
<gene>
    <name evidence="9" type="ORF">PBRA_006712</name>
    <name evidence="10" type="ORF">PLBR_LOCUS7943</name>
</gene>
<dbReference type="GO" id="GO:0019752">
    <property type="term" value="P:carboxylic acid metabolic process"/>
    <property type="evidence" value="ECO:0007669"/>
    <property type="project" value="InterPro"/>
</dbReference>
<dbReference type="OMA" id="NPGFNWS"/>
<keyword evidence="3" id="KW-0210">Decarboxylase</keyword>
<name>A0A0G4ITI4_PLABS</name>
<dbReference type="InterPro" id="IPR015422">
    <property type="entry name" value="PyrdxlP-dep_Trfase_small"/>
</dbReference>
<dbReference type="Pfam" id="PF00282">
    <property type="entry name" value="Pyridoxal_deC"/>
    <property type="match status" value="1"/>
</dbReference>
<reference evidence="10 12" key="2">
    <citation type="submission" date="2018-03" db="EMBL/GenBank/DDBJ databases">
        <authorList>
            <person name="Fogelqvist J."/>
        </authorList>
    </citation>
    <scope>NUCLEOTIDE SEQUENCE [LARGE SCALE GENOMIC DNA]</scope>
</reference>
<dbReference type="AlphaFoldDB" id="A0A0G4ITI4"/>
<dbReference type="InterPro" id="IPR015424">
    <property type="entry name" value="PyrdxlP-dep_Trfase"/>
</dbReference>
<dbReference type="GO" id="GO:0006520">
    <property type="term" value="P:amino acid metabolic process"/>
    <property type="evidence" value="ECO:0007669"/>
    <property type="project" value="InterPro"/>
</dbReference>
<feature type="modified residue" description="N6-(pyridoxal phosphate)lysine" evidence="6">
    <location>
        <position position="364"/>
    </location>
</feature>
<feature type="region of interest" description="Disordered" evidence="8">
    <location>
        <begin position="22"/>
        <end position="41"/>
    </location>
</feature>